<keyword evidence="2 3" id="KW-0378">Hydrolase</keyword>
<dbReference type="InterPro" id="IPR050309">
    <property type="entry name" value="Type-B_Carboxylest/Lipase"/>
</dbReference>
<evidence type="ECO:0000313" key="6">
    <source>
        <dbReference type="Proteomes" id="UP000294847"/>
    </source>
</evidence>
<dbReference type="SUPFAM" id="SSF53474">
    <property type="entry name" value="alpha/beta-Hydrolases"/>
    <property type="match status" value="1"/>
</dbReference>
<dbReference type="Gene3D" id="3.40.50.1820">
    <property type="entry name" value="alpha/beta hydrolase"/>
    <property type="match status" value="1"/>
</dbReference>
<dbReference type="InterPro" id="IPR002018">
    <property type="entry name" value="CarbesteraseB"/>
</dbReference>
<dbReference type="Pfam" id="PF00135">
    <property type="entry name" value="COesterase"/>
    <property type="match status" value="1"/>
</dbReference>
<dbReference type="PANTHER" id="PTHR11559">
    <property type="entry name" value="CARBOXYLESTERASE"/>
    <property type="match status" value="1"/>
</dbReference>
<gene>
    <name evidence="5" type="ORF">PoMZ_05164</name>
</gene>
<feature type="chain" id="PRO_5021039877" description="Carboxylic ester hydrolase" evidence="3">
    <location>
        <begin position="24"/>
        <end position="539"/>
    </location>
</feature>
<evidence type="ECO:0000256" key="2">
    <source>
        <dbReference type="ARBA" id="ARBA00022801"/>
    </source>
</evidence>
<dbReference type="Proteomes" id="UP000294847">
    <property type="component" value="Chromosome 6"/>
</dbReference>
<dbReference type="GO" id="GO:0016787">
    <property type="term" value="F:hydrolase activity"/>
    <property type="evidence" value="ECO:0007669"/>
    <property type="project" value="UniProtKB-KW"/>
</dbReference>
<dbReference type="AlphaFoldDB" id="A0A4P7NN24"/>
<evidence type="ECO:0000256" key="1">
    <source>
        <dbReference type="ARBA" id="ARBA00005964"/>
    </source>
</evidence>
<name>A0A4P7NN24_PYROR</name>
<feature type="signal peptide" evidence="3">
    <location>
        <begin position="1"/>
        <end position="23"/>
    </location>
</feature>
<dbReference type="EC" id="3.1.1.-" evidence="3"/>
<feature type="domain" description="Carboxylesterase type B" evidence="4">
    <location>
        <begin position="32"/>
        <end position="488"/>
    </location>
</feature>
<comment type="similarity">
    <text evidence="1 3">Belongs to the type-B carboxylesterase/lipase family.</text>
</comment>
<keyword evidence="3" id="KW-0732">Signal</keyword>
<protein>
    <recommendedName>
        <fullName evidence="3">Carboxylic ester hydrolase</fullName>
        <ecNumber evidence="3">3.1.1.-</ecNumber>
    </recommendedName>
</protein>
<evidence type="ECO:0000313" key="5">
    <source>
        <dbReference type="EMBL" id="QBZ63482.1"/>
    </source>
</evidence>
<evidence type="ECO:0000259" key="4">
    <source>
        <dbReference type="Pfam" id="PF00135"/>
    </source>
</evidence>
<dbReference type="InterPro" id="IPR029058">
    <property type="entry name" value="AB_hydrolase_fold"/>
</dbReference>
<accession>A0A4P7NN24</accession>
<dbReference type="InterPro" id="IPR019826">
    <property type="entry name" value="Carboxylesterase_B_AS"/>
</dbReference>
<dbReference type="EMBL" id="CP034209">
    <property type="protein sequence ID" value="QBZ63482.1"/>
    <property type="molecule type" value="Genomic_DNA"/>
</dbReference>
<evidence type="ECO:0000256" key="3">
    <source>
        <dbReference type="RuleBase" id="RU361235"/>
    </source>
</evidence>
<reference evidence="5 6" key="1">
    <citation type="journal article" date="2019" name="Mol. Biol. Evol.">
        <title>Blast fungal genomes show frequent chromosomal changes, gene gains and losses, and effector gene turnover.</title>
        <authorList>
            <person name="Gomez Luciano L.B."/>
            <person name="Jason Tsai I."/>
            <person name="Chuma I."/>
            <person name="Tosa Y."/>
            <person name="Chen Y.H."/>
            <person name="Li J.Y."/>
            <person name="Li M.Y."/>
            <person name="Jade Lu M.Y."/>
            <person name="Nakayashiki H."/>
            <person name="Li W.H."/>
        </authorList>
    </citation>
    <scope>NUCLEOTIDE SEQUENCE [LARGE SCALE GENOMIC DNA]</scope>
    <source>
        <strain evidence="5">MZ5-1-6</strain>
    </source>
</reference>
<proteinExistence type="inferred from homology"/>
<sequence>MSRIRTIVTTAALSLLWTAAVTAAPKSPTTQELTVALDYGTFQGAYSSGYSISYWQKIPFAAPPVGALRFRGPQPPKSYTCGGVYNSSQTFDMCPQRTTNDSEDCLYLGLYIRPWTPTQPLRPVIIAFYGGGFIRGSATFTPPSSLYPIHNLTGGDTVVIYPNYRTNAFGFLPGRQVADDWPESDLNPGLLDQRAAIEWARRHVANFGGDPDRITIQGQSAGGGSVLAQVLAVAGEEDSDAAPRPFRAALANSPFWPKVYRYDSPEAQWIFDKVAEEVGCGRAPSAAEEPDTRLACLKTADVQAIRQAALLIADSHVHTTSTFTWAPVIDGRFLRRPLSSLASGRSGIVAGFAMYNTHEGEDFIPPVGNLSFDSWLPGFLPNLLPEDLAAVKSTYPEIGSSETIAEYRNSSVRAGLIYRDVVLACPALWFANSSGQCWLGEYSISPAKHASDVYWWNTINPVHETDRCHFEGYTGALASFLQNGDPNAKKLTNSSIPGVPSLTSGKQFHIDSQGLDQVELTYLIDRCALWQSLAPKMPL</sequence>
<dbReference type="PROSITE" id="PS00122">
    <property type="entry name" value="CARBOXYLESTERASE_B_1"/>
    <property type="match status" value="1"/>
</dbReference>
<organism evidence="5 6">
    <name type="scientific">Pyricularia oryzae</name>
    <name type="common">Rice blast fungus</name>
    <name type="synonym">Magnaporthe oryzae</name>
    <dbReference type="NCBI Taxonomy" id="318829"/>
    <lineage>
        <taxon>Eukaryota</taxon>
        <taxon>Fungi</taxon>
        <taxon>Dikarya</taxon>
        <taxon>Ascomycota</taxon>
        <taxon>Pezizomycotina</taxon>
        <taxon>Sordariomycetes</taxon>
        <taxon>Sordariomycetidae</taxon>
        <taxon>Magnaporthales</taxon>
        <taxon>Pyriculariaceae</taxon>
        <taxon>Pyricularia</taxon>
    </lineage>
</organism>